<gene>
    <name evidence="1" type="ORF">PVN32_13050</name>
</gene>
<protein>
    <submittedName>
        <fullName evidence="1">NAD(P)/FAD-dependent oxidoreductase</fullName>
    </submittedName>
</protein>
<reference evidence="1" key="1">
    <citation type="submission" date="2022-12" db="EMBL/GenBank/DDBJ databases">
        <title>Draft Genome Sequences of Bacillus licheniformis and Bacillus paralicheniformis strains isolated from Irish skim milk powders.</title>
        <authorList>
            <person name="Lourenco A."/>
            <person name="Li F."/>
            <person name="Geraldine D."/>
            <person name="Tobin J.T."/>
            <person name="Butler F."/>
            <person name="Jordan K."/>
            <person name="Obrien T."/>
        </authorList>
    </citation>
    <scope>NUCLEOTIDE SEQUENCE</scope>
    <source>
        <strain evidence="1">3370</strain>
    </source>
</reference>
<sequence>QAEQIVQVLELRWKGEPLPEAMPKFKLKGVLGSLGKKAGFGLVAERPLIGRVPRLLKSGLLWMYKHHNG</sequence>
<organism evidence="1 2">
    <name type="scientific">Bacillus paralicheniformis</name>
    <dbReference type="NCBI Taxonomy" id="1648923"/>
    <lineage>
        <taxon>Bacteria</taxon>
        <taxon>Bacillati</taxon>
        <taxon>Bacillota</taxon>
        <taxon>Bacilli</taxon>
        <taxon>Bacillales</taxon>
        <taxon>Bacillaceae</taxon>
        <taxon>Bacillus</taxon>
    </lineage>
</organism>
<proteinExistence type="predicted"/>
<evidence type="ECO:0000313" key="2">
    <source>
        <dbReference type="Proteomes" id="UP001216709"/>
    </source>
</evidence>
<name>A0AAW6KF09_9BACI</name>
<evidence type="ECO:0000313" key="1">
    <source>
        <dbReference type="EMBL" id="MDE1453099.1"/>
    </source>
</evidence>
<comment type="caution">
    <text evidence="1">The sequence shown here is derived from an EMBL/GenBank/DDBJ whole genome shotgun (WGS) entry which is preliminary data.</text>
</comment>
<dbReference type="AlphaFoldDB" id="A0AAW6KF09"/>
<dbReference type="EMBL" id="JARAFO010000035">
    <property type="protein sequence ID" value="MDE1453099.1"/>
    <property type="molecule type" value="Genomic_DNA"/>
</dbReference>
<dbReference type="Proteomes" id="UP001216709">
    <property type="component" value="Unassembled WGS sequence"/>
</dbReference>
<accession>A0AAW6KF09</accession>
<feature type="non-terminal residue" evidence="1">
    <location>
        <position position="1"/>
    </location>
</feature>